<evidence type="ECO:0000256" key="3">
    <source>
        <dbReference type="ARBA" id="ARBA00022695"/>
    </source>
</evidence>
<dbReference type="Pfam" id="PF11799">
    <property type="entry name" value="IMS_C"/>
    <property type="match status" value="1"/>
</dbReference>
<dbReference type="PROSITE" id="PS50173">
    <property type="entry name" value="UMUC"/>
    <property type="match status" value="1"/>
</dbReference>
<accession>A0A2S8G667</accession>
<keyword evidence="6" id="KW-0460">Magnesium</keyword>
<evidence type="ECO:0000313" key="10">
    <source>
        <dbReference type="Proteomes" id="UP000238322"/>
    </source>
</evidence>
<dbReference type="CDD" id="cd00424">
    <property type="entry name" value="PolY"/>
    <property type="match status" value="1"/>
</dbReference>
<dbReference type="AlphaFoldDB" id="A0A2S8G667"/>
<keyword evidence="2" id="KW-0808">Transferase</keyword>
<reference evidence="9 10" key="1">
    <citation type="submission" date="2018-02" db="EMBL/GenBank/DDBJ databases">
        <title>Comparative genomes isolates from brazilian mangrove.</title>
        <authorList>
            <person name="Araujo J.E."/>
            <person name="Taketani R.G."/>
            <person name="Silva M.C.P."/>
            <person name="Loureco M.V."/>
            <person name="Andreote F.D."/>
        </authorList>
    </citation>
    <scope>NUCLEOTIDE SEQUENCE [LARGE SCALE GENOMIC DNA]</scope>
    <source>
        <strain evidence="9 10">Hex-1 MGV</strain>
    </source>
</reference>
<organism evidence="9 10">
    <name type="scientific">Blastopirellula marina</name>
    <dbReference type="NCBI Taxonomy" id="124"/>
    <lineage>
        <taxon>Bacteria</taxon>
        <taxon>Pseudomonadati</taxon>
        <taxon>Planctomycetota</taxon>
        <taxon>Planctomycetia</taxon>
        <taxon>Pirellulales</taxon>
        <taxon>Pirellulaceae</taxon>
        <taxon>Blastopirellula</taxon>
    </lineage>
</organism>
<dbReference type="GO" id="GO:0005829">
    <property type="term" value="C:cytosol"/>
    <property type="evidence" value="ECO:0007669"/>
    <property type="project" value="TreeGrafter"/>
</dbReference>
<evidence type="ECO:0000256" key="7">
    <source>
        <dbReference type="ARBA" id="ARBA00023204"/>
    </source>
</evidence>
<dbReference type="GO" id="GO:0042276">
    <property type="term" value="P:error-prone translesion synthesis"/>
    <property type="evidence" value="ECO:0007669"/>
    <property type="project" value="TreeGrafter"/>
</dbReference>
<dbReference type="Gene3D" id="3.40.1170.60">
    <property type="match status" value="1"/>
</dbReference>
<comment type="similarity">
    <text evidence="1">Belongs to the DNA polymerase type-Y family.</text>
</comment>
<dbReference type="GO" id="GO:0003887">
    <property type="term" value="F:DNA-directed DNA polymerase activity"/>
    <property type="evidence" value="ECO:0007669"/>
    <property type="project" value="TreeGrafter"/>
</dbReference>
<dbReference type="EMBL" id="PUHY01000004">
    <property type="protein sequence ID" value="PQO39948.1"/>
    <property type="molecule type" value="Genomic_DNA"/>
</dbReference>
<dbReference type="InterPro" id="IPR017961">
    <property type="entry name" value="DNA_pol_Y-fam_little_finger"/>
</dbReference>
<dbReference type="PANTHER" id="PTHR11076">
    <property type="entry name" value="DNA REPAIR POLYMERASE UMUC / TRANSFERASE FAMILY MEMBER"/>
    <property type="match status" value="1"/>
</dbReference>
<proteinExistence type="inferred from homology"/>
<evidence type="ECO:0000256" key="6">
    <source>
        <dbReference type="ARBA" id="ARBA00022842"/>
    </source>
</evidence>
<dbReference type="Proteomes" id="UP000238322">
    <property type="component" value="Unassembled WGS sequence"/>
</dbReference>
<dbReference type="Pfam" id="PF00817">
    <property type="entry name" value="IMS"/>
    <property type="match status" value="1"/>
</dbReference>
<dbReference type="Pfam" id="PF11798">
    <property type="entry name" value="IMS_HHH"/>
    <property type="match status" value="1"/>
</dbReference>
<evidence type="ECO:0000256" key="1">
    <source>
        <dbReference type="ARBA" id="ARBA00010945"/>
    </source>
</evidence>
<dbReference type="GO" id="GO:0006281">
    <property type="term" value="P:DNA repair"/>
    <property type="evidence" value="ECO:0007669"/>
    <property type="project" value="UniProtKB-KW"/>
</dbReference>
<keyword evidence="5" id="KW-0227">DNA damage</keyword>
<dbReference type="OrthoDB" id="9808813at2"/>
<feature type="domain" description="UmuC" evidence="8">
    <location>
        <begin position="6"/>
        <end position="189"/>
    </location>
</feature>
<dbReference type="Gene3D" id="3.30.70.270">
    <property type="match status" value="1"/>
</dbReference>
<evidence type="ECO:0000259" key="8">
    <source>
        <dbReference type="PROSITE" id="PS50173"/>
    </source>
</evidence>
<evidence type="ECO:0000313" key="9">
    <source>
        <dbReference type="EMBL" id="PQO39948.1"/>
    </source>
</evidence>
<dbReference type="Gene3D" id="1.10.150.20">
    <property type="entry name" value="5' to 3' exonuclease, C-terminal subdomain"/>
    <property type="match status" value="1"/>
</dbReference>
<evidence type="ECO:0000256" key="5">
    <source>
        <dbReference type="ARBA" id="ARBA00022763"/>
    </source>
</evidence>
<dbReference type="InterPro" id="IPR024728">
    <property type="entry name" value="PolY_HhH_motif"/>
</dbReference>
<comment type="caution">
    <text evidence="9">The sequence shown here is derived from an EMBL/GenBank/DDBJ whole genome shotgun (WGS) entry which is preliminary data.</text>
</comment>
<protein>
    <submittedName>
        <fullName evidence="9">Type VI secretion protein ImpB</fullName>
    </submittedName>
</protein>
<dbReference type="PANTHER" id="PTHR11076:SF34">
    <property type="entry name" value="PROTEIN UMUC"/>
    <property type="match status" value="1"/>
</dbReference>
<name>A0A2S8G667_9BACT</name>
<evidence type="ECO:0000256" key="2">
    <source>
        <dbReference type="ARBA" id="ARBA00022679"/>
    </source>
</evidence>
<dbReference type="InterPro" id="IPR050116">
    <property type="entry name" value="DNA_polymerase-Y"/>
</dbReference>
<dbReference type="GO" id="GO:0003684">
    <property type="term" value="F:damaged DNA binding"/>
    <property type="evidence" value="ECO:0007669"/>
    <property type="project" value="InterPro"/>
</dbReference>
<dbReference type="GO" id="GO:0046872">
    <property type="term" value="F:metal ion binding"/>
    <property type="evidence" value="ECO:0007669"/>
    <property type="project" value="UniProtKB-KW"/>
</dbReference>
<evidence type="ECO:0000256" key="4">
    <source>
        <dbReference type="ARBA" id="ARBA00022723"/>
    </source>
</evidence>
<dbReference type="InterPro" id="IPR043502">
    <property type="entry name" value="DNA/RNA_pol_sf"/>
</dbReference>
<dbReference type="FunFam" id="3.40.1170.60:FF:000003">
    <property type="entry name" value="DNA polymerase eta"/>
    <property type="match status" value="1"/>
</dbReference>
<dbReference type="InterPro" id="IPR001126">
    <property type="entry name" value="UmuC"/>
</dbReference>
<gene>
    <name evidence="9" type="ORF">C5Y83_03800</name>
</gene>
<dbReference type="GO" id="GO:0009432">
    <property type="term" value="P:SOS response"/>
    <property type="evidence" value="ECO:0007669"/>
    <property type="project" value="TreeGrafter"/>
</dbReference>
<sequence>MTQMNWIMQDMNSFFASVEQFLRPELRGRPVGVVPLKSESTCLIAASYEAKRFGLRTGTKVYDARRLCPDVVLVRARPNIYVQVHHQLLASVDQCAEVHHVYSIDEWTIRLRGQYQQPERARDLAEAIRRQIRNDFGPWLTSSIGVAPTRLLAKIASNLKKPDAVTVLPIDEVAERLMQVPLGDLPGIGRSMETRLANAGIHDFSQLWAIDRRRALQIWGSVSGASWWDGLHGIDNPEPATQRRSLTHGRVLDPRFRNAPGAHCILVLLACKLARRLRLTGYHARSLQLTLTGNSKPIFSSQIELPCVQDTLTILHQLEKLWKRRPYDLRGLKKVDVTVGQLVAQTEVSGYLFEEFSQSQRLSHALDAISDRWGPTSIYFANTHAYRDALEDKIAFGRIPELTDKPKAYNTIS</sequence>
<dbReference type="SUPFAM" id="SSF56672">
    <property type="entry name" value="DNA/RNA polymerases"/>
    <property type="match status" value="1"/>
</dbReference>
<keyword evidence="3" id="KW-0548">Nucleotidyltransferase</keyword>
<keyword evidence="4" id="KW-0479">Metal-binding</keyword>
<dbReference type="InterPro" id="IPR043128">
    <property type="entry name" value="Rev_trsase/Diguanyl_cyclase"/>
</dbReference>
<keyword evidence="7" id="KW-0234">DNA repair</keyword>